<dbReference type="Gene3D" id="3.30.70.270">
    <property type="match status" value="1"/>
</dbReference>
<dbReference type="PANTHER" id="PTHR45138">
    <property type="entry name" value="REGULATORY COMPONENTS OF SENSORY TRANSDUCTION SYSTEM"/>
    <property type="match status" value="1"/>
</dbReference>
<dbReference type="Pfam" id="PF07695">
    <property type="entry name" value="7TMR-DISM_7TM"/>
    <property type="match status" value="1"/>
</dbReference>
<dbReference type="SUPFAM" id="SSF55073">
    <property type="entry name" value="Nucleotide cyclase"/>
    <property type="match status" value="1"/>
</dbReference>
<keyword evidence="6" id="KW-0548">Nucleotidyltransferase</keyword>
<evidence type="ECO:0000256" key="2">
    <source>
        <dbReference type="ARBA" id="ARBA00034247"/>
    </source>
</evidence>
<dbReference type="InterPro" id="IPR029787">
    <property type="entry name" value="Nucleotide_cyclase"/>
</dbReference>
<dbReference type="EC" id="2.7.7.65" evidence="1"/>
<dbReference type="NCBIfam" id="TIGR00254">
    <property type="entry name" value="GGDEF"/>
    <property type="match status" value="1"/>
</dbReference>
<dbReference type="PANTHER" id="PTHR45138:SF9">
    <property type="entry name" value="DIGUANYLATE CYCLASE DGCM-RELATED"/>
    <property type="match status" value="1"/>
</dbReference>
<dbReference type="CDD" id="cd01949">
    <property type="entry name" value="GGDEF"/>
    <property type="match status" value="1"/>
</dbReference>
<accession>A0ABU8S3H0</accession>
<evidence type="ECO:0000256" key="1">
    <source>
        <dbReference type="ARBA" id="ARBA00012528"/>
    </source>
</evidence>
<evidence type="ECO:0000256" key="3">
    <source>
        <dbReference type="SAM" id="Phobius"/>
    </source>
</evidence>
<keyword evidence="4" id="KW-0732">Signal</keyword>
<keyword evidence="7" id="KW-1185">Reference proteome</keyword>
<organism evidence="6 7">
    <name type="scientific">Novosphingobium aquae</name>
    <dbReference type="NCBI Taxonomy" id="3133435"/>
    <lineage>
        <taxon>Bacteria</taxon>
        <taxon>Pseudomonadati</taxon>
        <taxon>Pseudomonadota</taxon>
        <taxon>Alphaproteobacteria</taxon>
        <taxon>Sphingomonadales</taxon>
        <taxon>Sphingomonadaceae</taxon>
        <taxon>Novosphingobium</taxon>
    </lineage>
</organism>
<keyword evidence="3" id="KW-0472">Membrane</keyword>
<dbReference type="GO" id="GO:0052621">
    <property type="term" value="F:diguanylate cyclase activity"/>
    <property type="evidence" value="ECO:0007669"/>
    <property type="project" value="UniProtKB-EC"/>
</dbReference>
<protein>
    <recommendedName>
        <fullName evidence="1">diguanylate cyclase</fullName>
        <ecNumber evidence="1">2.7.7.65</ecNumber>
    </recommendedName>
</protein>
<reference evidence="6 7" key="1">
    <citation type="submission" date="2024-03" db="EMBL/GenBank/DDBJ databases">
        <authorList>
            <person name="Jo J.-H."/>
        </authorList>
    </citation>
    <scope>NUCLEOTIDE SEQUENCE [LARGE SCALE GENOMIC DNA]</scope>
    <source>
        <strain evidence="6 7">AS3R-12</strain>
    </source>
</reference>
<proteinExistence type="predicted"/>
<evidence type="ECO:0000313" key="7">
    <source>
        <dbReference type="Proteomes" id="UP001379235"/>
    </source>
</evidence>
<feature type="transmembrane region" description="Helical" evidence="3">
    <location>
        <begin position="268"/>
        <end position="289"/>
    </location>
</feature>
<feature type="transmembrane region" description="Helical" evidence="3">
    <location>
        <begin position="239"/>
        <end position="256"/>
    </location>
</feature>
<name>A0ABU8S3H0_9SPHN</name>
<dbReference type="EMBL" id="JBBHJY010000001">
    <property type="protein sequence ID" value="MEJ6008494.1"/>
    <property type="molecule type" value="Genomic_DNA"/>
</dbReference>
<feature type="transmembrane region" description="Helical" evidence="3">
    <location>
        <begin position="301"/>
        <end position="322"/>
    </location>
</feature>
<feature type="chain" id="PRO_5047181668" description="diguanylate cyclase" evidence="4">
    <location>
        <begin position="26"/>
        <end position="559"/>
    </location>
</feature>
<dbReference type="InterPro" id="IPR011623">
    <property type="entry name" value="7TMR_DISM_rcpt_extracell_dom1"/>
</dbReference>
<feature type="transmembrane region" description="Helical" evidence="3">
    <location>
        <begin position="171"/>
        <end position="190"/>
    </location>
</feature>
<evidence type="ECO:0000313" key="6">
    <source>
        <dbReference type="EMBL" id="MEJ6008494.1"/>
    </source>
</evidence>
<comment type="catalytic activity">
    <reaction evidence="2">
        <text>2 GTP = 3',3'-c-di-GMP + 2 diphosphate</text>
        <dbReference type="Rhea" id="RHEA:24898"/>
        <dbReference type="ChEBI" id="CHEBI:33019"/>
        <dbReference type="ChEBI" id="CHEBI:37565"/>
        <dbReference type="ChEBI" id="CHEBI:58805"/>
        <dbReference type="EC" id="2.7.7.65"/>
    </reaction>
</comment>
<keyword evidence="3" id="KW-1133">Transmembrane helix</keyword>
<dbReference type="PROSITE" id="PS50887">
    <property type="entry name" value="GGDEF"/>
    <property type="match status" value="1"/>
</dbReference>
<feature type="transmembrane region" description="Helical" evidence="3">
    <location>
        <begin position="329"/>
        <end position="349"/>
    </location>
</feature>
<sequence length="559" mass="60781">MTVRRLVSALLLLAGLLVGGPSALAHPDDPHVCLVRIPAGSSAESIVAQPEKMDCTSNHIDRGAGDFVARLNFHPVRPTADAPMVLRLPSLWQDEVKVHFRYADGSEAVTGFSSKTAARNLTIGAVFEVSVPVRQAALTSALIEVRGAANLRGVVLGPRLVSSEQSYLEKLLLVTIYAGFAGLALALLVYNLSLWVALRSRFLLDYCLMVIALALYTVSSSGILTILDIGLENNDRLRVNYVMLALTGITAVRFIRNFFGREIYSQSLILATKAVGWTTFLTAIAIAALSPWEMRLLDKAYFVMMSLMLVSGVPLIVLAVVRKAPYAKLFVLAWASPMIISSLRAAYGFGLVPYSILLDNSSLIALSIEALLSSIIVTSRLRQITSERDVALLGEQAARTLAATDPLTGLLNRRAFLDQAIGRRVQQRLLLIDIDHFKSVNDRLGHQQGDTVLSTIASAIDRVRPPRSLAVRLGGEEFAILLPRAQADKCTPDAILEAVRSAAMPQGLRVTVSIGFSEGMIGSEEDWKRLYRLADAALYRAKADGRDRACRATDFRDAA</sequence>
<comment type="caution">
    <text evidence="6">The sequence shown here is derived from an EMBL/GenBank/DDBJ whole genome shotgun (WGS) entry which is preliminary data.</text>
</comment>
<dbReference type="RefSeq" id="WP_339964054.1">
    <property type="nucleotide sequence ID" value="NZ_JBBHJY010000001.1"/>
</dbReference>
<dbReference type="SMART" id="SM00267">
    <property type="entry name" value="GGDEF"/>
    <property type="match status" value="1"/>
</dbReference>
<dbReference type="InterPro" id="IPR043128">
    <property type="entry name" value="Rev_trsase/Diguanyl_cyclase"/>
</dbReference>
<dbReference type="Proteomes" id="UP001379235">
    <property type="component" value="Unassembled WGS sequence"/>
</dbReference>
<evidence type="ECO:0000259" key="5">
    <source>
        <dbReference type="PROSITE" id="PS50887"/>
    </source>
</evidence>
<keyword evidence="6" id="KW-0808">Transferase</keyword>
<evidence type="ECO:0000256" key="4">
    <source>
        <dbReference type="SAM" id="SignalP"/>
    </source>
</evidence>
<dbReference type="InterPro" id="IPR000160">
    <property type="entry name" value="GGDEF_dom"/>
</dbReference>
<feature type="domain" description="GGDEF" evidence="5">
    <location>
        <begin position="425"/>
        <end position="554"/>
    </location>
</feature>
<feature type="signal peptide" evidence="4">
    <location>
        <begin position="1"/>
        <end position="25"/>
    </location>
</feature>
<dbReference type="InterPro" id="IPR050469">
    <property type="entry name" value="Diguanylate_Cyclase"/>
</dbReference>
<gene>
    <name evidence="6" type="ORF">WG900_01025</name>
</gene>
<feature type="transmembrane region" description="Helical" evidence="3">
    <location>
        <begin position="202"/>
        <end position="227"/>
    </location>
</feature>
<dbReference type="Pfam" id="PF00990">
    <property type="entry name" value="GGDEF"/>
    <property type="match status" value="1"/>
</dbReference>
<keyword evidence="3" id="KW-0812">Transmembrane</keyword>